<evidence type="ECO:0000256" key="5">
    <source>
        <dbReference type="ARBA" id="ARBA00022692"/>
    </source>
</evidence>
<feature type="domain" description="Wax synthase" evidence="9">
    <location>
        <begin position="207"/>
        <end position="323"/>
    </location>
</feature>
<keyword evidence="7 8" id="KW-0472">Membrane</keyword>
<dbReference type="GO" id="GO:0006629">
    <property type="term" value="P:lipid metabolic process"/>
    <property type="evidence" value="ECO:0007669"/>
    <property type="project" value="InterPro"/>
</dbReference>
<feature type="transmembrane region" description="Helical" evidence="8">
    <location>
        <begin position="291"/>
        <end position="312"/>
    </location>
</feature>
<feature type="transmembrane region" description="Helical" evidence="8">
    <location>
        <begin position="40"/>
        <end position="60"/>
    </location>
</feature>
<name>A0A8T0ID04_CERPU</name>
<dbReference type="PANTHER" id="PTHR31595">
    <property type="entry name" value="LONG-CHAIN-ALCOHOL O-FATTY-ACYLTRANSFERASE 3-RELATED"/>
    <property type="match status" value="1"/>
</dbReference>
<keyword evidence="11" id="KW-1185">Reference proteome</keyword>
<dbReference type="OrthoDB" id="1077582at2759"/>
<feature type="transmembrane region" description="Helical" evidence="8">
    <location>
        <begin position="349"/>
        <end position="368"/>
    </location>
</feature>
<proteinExistence type="inferred from homology"/>
<evidence type="ECO:0000256" key="7">
    <source>
        <dbReference type="ARBA" id="ARBA00023136"/>
    </source>
</evidence>
<dbReference type="InterPro" id="IPR044851">
    <property type="entry name" value="Wax_synthase"/>
</dbReference>
<feature type="transmembrane region" description="Helical" evidence="8">
    <location>
        <begin position="173"/>
        <end position="197"/>
    </location>
</feature>
<evidence type="ECO:0000256" key="8">
    <source>
        <dbReference type="SAM" id="Phobius"/>
    </source>
</evidence>
<evidence type="ECO:0000256" key="3">
    <source>
        <dbReference type="ARBA" id="ARBA00007282"/>
    </source>
</evidence>
<evidence type="ECO:0000256" key="1">
    <source>
        <dbReference type="ARBA" id="ARBA00004141"/>
    </source>
</evidence>
<evidence type="ECO:0000256" key="4">
    <source>
        <dbReference type="ARBA" id="ARBA00022679"/>
    </source>
</evidence>
<feature type="transmembrane region" description="Helical" evidence="8">
    <location>
        <begin position="66"/>
        <end position="89"/>
    </location>
</feature>
<feature type="transmembrane region" description="Helical" evidence="8">
    <location>
        <begin position="15"/>
        <end position="33"/>
    </location>
</feature>
<dbReference type="Proteomes" id="UP000822688">
    <property type="component" value="Chromosome 4"/>
</dbReference>
<keyword evidence="5 8" id="KW-0812">Transmembrane</keyword>
<keyword evidence="6 8" id="KW-1133">Transmembrane helix</keyword>
<evidence type="ECO:0000256" key="6">
    <source>
        <dbReference type="ARBA" id="ARBA00022989"/>
    </source>
</evidence>
<evidence type="ECO:0000259" key="9">
    <source>
        <dbReference type="Pfam" id="PF13813"/>
    </source>
</evidence>
<dbReference type="PANTHER" id="PTHR31595:SF57">
    <property type="entry name" value="OS04G0481900 PROTEIN"/>
    <property type="match status" value="1"/>
</dbReference>
<dbReference type="InterPro" id="IPR032805">
    <property type="entry name" value="Wax_synthase_dom"/>
</dbReference>
<dbReference type="AlphaFoldDB" id="A0A8T0ID04"/>
<sequence length="388" mass="44366">MAVLGFEVQGWRDGLAIGHMVAILAAAYCYWIVRRLPQGLPRLIVSTPLFVVFAYLPLIFNRQTHLVGIAMFYCIMTWMATFKVLLLCWNTGPGSDPWVANCFPRFAIVMTYPAHMKRTGKVVKKVPVAYTRWVDHVTKSEVWYMLLLRSALKLIALVIILQLLLQPEPYPKIIIHLLFSIQLYLFVTIVLEILAAFANTVFGITIEPHFDNPFAAVSLEEFWARRWNLLVSNALRETVFNPVYYLLQKLITWHQEVSLKRSKSDVTESMTQDFEAAKEPKDGRGFDLPKLLAMLAAFLVSGLAHELSVYYVTLKVTWEMNSFFVVQGIAVALEAAWKIYVPGIRPTRIVGKLLTLTFAFITSHWLFWPPIDGVSDQVLLEVKRMLPL</sequence>
<accession>A0A8T0ID04</accession>
<dbReference type="Pfam" id="PF13813">
    <property type="entry name" value="MBOAT_2"/>
    <property type="match status" value="1"/>
</dbReference>
<evidence type="ECO:0000313" key="10">
    <source>
        <dbReference type="EMBL" id="KAG0580721.1"/>
    </source>
</evidence>
<comment type="caution">
    <text evidence="10">The sequence shown here is derived from an EMBL/GenBank/DDBJ whole genome shotgun (WGS) entry which is preliminary data.</text>
</comment>
<feature type="transmembrane region" description="Helical" evidence="8">
    <location>
        <begin position="142"/>
        <end position="161"/>
    </location>
</feature>
<comment type="pathway">
    <text evidence="2">Secondary metabolite biosynthesis.</text>
</comment>
<dbReference type="EMBL" id="CM026424">
    <property type="protein sequence ID" value="KAG0580721.1"/>
    <property type="molecule type" value="Genomic_DNA"/>
</dbReference>
<keyword evidence="4" id="KW-0808">Transferase</keyword>
<evidence type="ECO:0000256" key="2">
    <source>
        <dbReference type="ARBA" id="ARBA00005179"/>
    </source>
</evidence>
<evidence type="ECO:0000313" key="11">
    <source>
        <dbReference type="Proteomes" id="UP000822688"/>
    </source>
</evidence>
<feature type="transmembrane region" description="Helical" evidence="8">
    <location>
        <begin position="318"/>
        <end position="337"/>
    </location>
</feature>
<gene>
    <name evidence="10" type="ORF">KC19_4G194000</name>
</gene>
<dbReference type="GO" id="GO:0008374">
    <property type="term" value="F:O-acyltransferase activity"/>
    <property type="evidence" value="ECO:0007669"/>
    <property type="project" value="InterPro"/>
</dbReference>
<protein>
    <recommendedName>
        <fullName evidence="9">Wax synthase domain-containing protein</fullName>
    </recommendedName>
</protein>
<dbReference type="GO" id="GO:0016020">
    <property type="term" value="C:membrane"/>
    <property type="evidence" value="ECO:0007669"/>
    <property type="project" value="UniProtKB-SubCell"/>
</dbReference>
<reference evidence="10" key="1">
    <citation type="submission" date="2020-06" db="EMBL/GenBank/DDBJ databases">
        <title>WGS assembly of Ceratodon purpureus strain R40.</title>
        <authorList>
            <person name="Carey S.B."/>
            <person name="Jenkins J."/>
            <person name="Shu S."/>
            <person name="Lovell J.T."/>
            <person name="Sreedasyam A."/>
            <person name="Maumus F."/>
            <person name="Tiley G.P."/>
            <person name="Fernandez-Pozo N."/>
            <person name="Barry K."/>
            <person name="Chen C."/>
            <person name="Wang M."/>
            <person name="Lipzen A."/>
            <person name="Daum C."/>
            <person name="Saski C.A."/>
            <person name="Payton A.C."/>
            <person name="Mcbreen J.C."/>
            <person name="Conrad R.E."/>
            <person name="Kollar L.M."/>
            <person name="Olsson S."/>
            <person name="Huttunen S."/>
            <person name="Landis J.B."/>
            <person name="Wickett N.J."/>
            <person name="Johnson M.G."/>
            <person name="Rensing S.A."/>
            <person name="Grimwood J."/>
            <person name="Schmutz J."/>
            <person name="Mcdaniel S.F."/>
        </authorList>
    </citation>
    <scope>NUCLEOTIDE SEQUENCE</scope>
    <source>
        <strain evidence="10">R40</strain>
    </source>
</reference>
<comment type="similarity">
    <text evidence="3">Belongs to the wax synthase family.</text>
</comment>
<comment type="subcellular location">
    <subcellularLocation>
        <location evidence="1">Membrane</location>
        <topology evidence="1">Multi-pass membrane protein</topology>
    </subcellularLocation>
</comment>
<organism evidence="10 11">
    <name type="scientific">Ceratodon purpureus</name>
    <name type="common">Fire moss</name>
    <name type="synonym">Dicranum purpureum</name>
    <dbReference type="NCBI Taxonomy" id="3225"/>
    <lineage>
        <taxon>Eukaryota</taxon>
        <taxon>Viridiplantae</taxon>
        <taxon>Streptophyta</taxon>
        <taxon>Embryophyta</taxon>
        <taxon>Bryophyta</taxon>
        <taxon>Bryophytina</taxon>
        <taxon>Bryopsida</taxon>
        <taxon>Dicranidae</taxon>
        <taxon>Pseudoditrichales</taxon>
        <taxon>Ditrichaceae</taxon>
        <taxon>Ceratodon</taxon>
    </lineage>
</organism>